<dbReference type="Proteomes" id="UP000708298">
    <property type="component" value="Unassembled WGS sequence"/>
</dbReference>
<dbReference type="RefSeq" id="WP_227321592.1">
    <property type="nucleotide sequence ID" value="NZ_JAESVB010000004.1"/>
</dbReference>
<organism evidence="1 2">
    <name type="scientific">Acidisoma silvae</name>
    <dbReference type="NCBI Taxonomy" id="2802396"/>
    <lineage>
        <taxon>Bacteria</taxon>
        <taxon>Pseudomonadati</taxon>
        <taxon>Pseudomonadota</taxon>
        <taxon>Alphaproteobacteria</taxon>
        <taxon>Acetobacterales</taxon>
        <taxon>Acidocellaceae</taxon>
        <taxon>Acidisoma</taxon>
    </lineage>
</organism>
<gene>
    <name evidence="1" type="ORF">ASILVAE211_12220</name>
</gene>
<dbReference type="CDD" id="cd11296">
    <property type="entry name" value="O-FucT_like"/>
    <property type="match status" value="1"/>
</dbReference>
<comment type="caution">
    <text evidence="1">The sequence shown here is derived from an EMBL/GenBank/DDBJ whole genome shotgun (WGS) entry which is preliminary data.</text>
</comment>
<accession>A0A963YSK8</accession>
<proteinExistence type="predicted"/>
<name>A0A963YSK8_9PROT</name>
<protein>
    <submittedName>
        <fullName evidence="1">O-fucosyltransferase family protein</fullName>
    </submittedName>
</protein>
<dbReference type="Gene3D" id="3.40.50.11350">
    <property type="match status" value="1"/>
</dbReference>
<reference evidence="1" key="1">
    <citation type="journal article" date="2021" name="Microorganisms">
        <title>Acidisoma silvae sp. nov. and Acidisomacellulosilytica sp. nov., Two Acidophilic Bacteria Isolated from Decaying Wood, Hydrolyzing Cellulose and Producing Poly-3-hydroxybutyrate.</title>
        <authorList>
            <person name="Mieszkin S."/>
            <person name="Pouder E."/>
            <person name="Uroz S."/>
            <person name="Simon-Colin C."/>
            <person name="Alain K."/>
        </authorList>
    </citation>
    <scope>NUCLEOTIDE SEQUENCE</scope>
    <source>
        <strain evidence="1">HW T2.11</strain>
    </source>
</reference>
<evidence type="ECO:0000313" key="2">
    <source>
        <dbReference type="Proteomes" id="UP000708298"/>
    </source>
</evidence>
<dbReference type="EMBL" id="JAESVB010000004">
    <property type="protein sequence ID" value="MCB8875949.1"/>
    <property type="molecule type" value="Genomic_DNA"/>
</dbReference>
<sequence length="309" mass="35757">MSDDAHLVCGYAVHGGGGISNQKMALLGAFLDSFESHLPLALPQITEMDQIARKYDAYDFGDIFDEDCIRDFCRRWNVTLRLRDDDTLYRSSYENYFWKTSNLFHSGMFDGRYRERDAFVADAIRSLKTHVGRSRVVDTIVSEINRYPNLAVAQFRIEKDWETHAAHLSALHNLDEDVWLDHDLIAKKIRDEFRMLEYLYVICDEAALLHPKEKIRRDCFDATGLRLIFKSDILTAQESEAFGPLRLSLIDFEIARSAKVFVGNSHSTFSNMAALESYVHLGCPVRHHYVYNKKQSLLRRTDNGLFTRL</sequence>
<keyword evidence="2" id="KW-1185">Reference proteome</keyword>
<evidence type="ECO:0000313" key="1">
    <source>
        <dbReference type="EMBL" id="MCB8875949.1"/>
    </source>
</evidence>
<dbReference type="AlphaFoldDB" id="A0A963YSK8"/>
<reference evidence="1" key="2">
    <citation type="submission" date="2021-01" db="EMBL/GenBank/DDBJ databases">
        <authorList>
            <person name="Mieszkin S."/>
            <person name="Pouder E."/>
            <person name="Alain K."/>
        </authorList>
    </citation>
    <scope>NUCLEOTIDE SEQUENCE</scope>
    <source>
        <strain evidence="1">HW T2.11</strain>
    </source>
</reference>